<comment type="caution">
    <text evidence="2">The sequence shown here is derived from an EMBL/GenBank/DDBJ whole genome shotgun (WGS) entry which is preliminary data.</text>
</comment>
<reference evidence="2 3" key="1">
    <citation type="journal article" date="2000" name="Arch. Microbiol.">
        <title>Rhodobaca bogoriensis gen. nov. and sp. nov., an alkaliphilic purple nonsulfur bacterium from African Rift Valley soda lakes.</title>
        <authorList>
            <person name="Milford A.D."/>
            <person name="Achenbach L.A."/>
            <person name="Jung D.O."/>
            <person name="Madigan M.T."/>
        </authorList>
    </citation>
    <scope>NUCLEOTIDE SEQUENCE [LARGE SCALE GENOMIC DNA]</scope>
    <source>
        <strain evidence="2 3">2376</strain>
    </source>
</reference>
<dbReference type="GO" id="GO:0019645">
    <property type="term" value="P:anaerobic electron transport chain"/>
    <property type="evidence" value="ECO:0007669"/>
    <property type="project" value="InterPro"/>
</dbReference>
<evidence type="ECO:0000313" key="3">
    <source>
        <dbReference type="Proteomes" id="UP000529417"/>
    </source>
</evidence>
<dbReference type="EMBL" id="JACBXS010000005">
    <property type="protein sequence ID" value="NYS24056.1"/>
    <property type="molecule type" value="Genomic_DNA"/>
</dbReference>
<dbReference type="PANTHER" id="PTHR38095">
    <property type="entry name" value="ANAEROBIC DIMETHYL SULFOXIDE REDUCTASE CHAIN YNFH"/>
    <property type="match status" value="1"/>
</dbReference>
<keyword evidence="1" id="KW-1133">Transmembrane helix</keyword>
<dbReference type="InterPro" id="IPR007059">
    <property type="entry name" value="DmsC"/>
</dbReference>
<feature type="transmembrane region" description="Helical" evidence="1">
    <location>
        <begin position="7"/>
        <end position="26"/>
    </location>
</feature>
<keyword evidence="3" id="KW-1185">Reference proteome</keyword>
<dbReference type="AlphaFoldDB" id="A0A7Z0HXD2"/>
<name>A0A7Z0HXD2_9RHOB</name>
<feature type="transmembrane region" description="Helical" evidence="1">
    <location>
        <begin position="257"/>
        <end position="276"/>
    </location>
</feature>
<feature type="transmembrane region" description="Helical" evidence="1">
    <location>
        <begin position="106"/>
        <end position="126"/>
    </location>
</feature>
<feature type="transmembrane region" description="Helical" evidence="1">
    <location>
        <begin position="138"/>
        <end position="155"/>
    </location>
</feature>
<organism evidence="2 3">
    <name type="scientific">Rhabdonatronobacter sediminivivens</name>
    <dbReference type="NCBI Taxonomy" id="2743469"/>
    <lineage>
        <taxon>Bacteria</taxon>
        <taxon>Pseudomonadati</taxon>
        <taxon>Pseudomonadota</taxon>
        <taxon>Alphaproteobacteria</taxon>
        <taxon>Rhodobacterales</taxon>
        <taxon>Paracoccaceae</taxon>
        <taxon>Rhabdonatronobacter</taxon>
    </lineage>
</organism>
<dbReference type="Proteomes" id="UP000529417">
    <property type="component" value="Unassembled WGS sequence"/>
</dbReference>
<keyword evidence="1" id="KW-0472">Membrane</keyword>
<feature type="transmembrane region" description="Helical" evidence="1">
    <location>
        <begin position="80"/>
        <end position="100"/>
    </location>
</feature>
<proteinExistence type="predicted"/>
<evidence type="ECO:0000256" key="1">
    <source>
        <dbReference type="SAM" id="Phobius"/>
    </source>
</evidence>
<accession>A0A7Z0HXD2</accession>
<dbReference type="RefSeq" id="WP_179904758.1">
    <property type="nucleotide sequence ID" value="NZ_JACBXS010000005.1"/>
</dbReference>
<dbReference type="GO" id="GO:0009390">
    <property type="term" value="C:dimethyl sulfoxide reductase complex"/>
    <property type="evidence" value="ECO:0007669"/>
    <property type="project" value="TreeGrafter"/>
</dbReference>
<keyword evidence="1" id="KW-0812">Transmembrane</keyword>
<dbReference type="PANTHER" id="PTHR38095:SF1">
    <property type="entry name" value="ANAEROBIC DIMETHYL SULFOXIDE REDUCTASE CHAIN YNFH"/>
    <property type="match status" value="1"/>
</dbReference>
<dbReference type="GO" id="GO:0009389">
    <property type="term" value="F:dimethyl sulfoxide reductase activity"/>
    <property type="evidence" value="ECO:0007669"/>
    <property type="project" value="TreeGrafter"/>
</dbReference>
<evidence type="ECO:0000313" key="2">
    <source>
        <dbReference type="EMBL" id="NYS24056.1"/>
    </source>
</evidence>
<gene>
    <name evidence="2" type="ORF">HUK65_03555</name>
</gene>
<feature type="transmembrane region" description="Helical" evidence="1">
    <location>
        <begin position="234"/>
        <end position="251"/>
    </location>
</feature>
<protein>
    <submittedName>
        <fullName evidence="2">Dimethyl sulfoxide reductase anchor subunit</fullName>
    </submittedName>
</protein>
<dbReference type="Pfam" id="PF04976">
    <property type="entry name" value="DmsC"/>
    <property type="match status" value="1"/>
</dbReference>
<dbReference type="GO" id="GO:0005886">
    <property type="term" value="C:plasma membrane"/>
    <property type="evidence" value="ECO:0007669"/>
    <property type="project" value="TreeGrafter"/>
</dbReference>
<sequence>MHPAPSLIFFTVVSGLGFGLLAWLGLGVVRPTGWAAFWWFGLGYGLAGAGLLASAFHLGHPERMLLAFTQWRSSWLSREAVLALATLAVMAPHAAGAVFWSNPLPGFGLVAAVLALATVGATSMIYAQLRSVPRWHHWSVPVLFVLAALAGGALLAGQGRAGLWLLLALAVVMVAHWQIGDRRFRGSGSDAGTATGLGGLGAVRLLEPPHTGSNYLLREMVHVVGRRHAHKLRLIALPLAALLPAILMLLAPSWPPMLVLAVLLHLAGMVVARWLFFAEAEHVVGLYYGRR</sequence>
<feature type="transmembrane region" description="Helical" evidence="1">
    <location>
        <begin position="38"/>
        <end position="59"/>
    </location>
</feature>
<feature type="transmembrane region" description="Helical" evidence="1">
    <location>
        <begin position="161"/>
        <end position="179"/>
    </location>
</feature>